<feature type="compositionally biased region" description="Basic residues" evidence="1">
    <location>
        <begin position="66"/>
        <end position="75"/>
    </location>
</feature>
<feature type="region of interest" description="Disordered" evidence="1">
    <location>
        <begin position="32"/>
        <end position="75"/>
    </location>
</feature>
<accession>A0A2T0S9P2</accession>
<dbReference type="RefSeq" id="WP_106126795.1">
    <property type="nucleotide sequence ID" value="NZ_PVZG01000005.1"/>
</dbReference>
<evidence type="ECO:0000256" key="1">
    <source>
        <dbReference type="SAM" id="MobiDB-lite"/>
    </source>
</evidence>
<comment type="caution">
    <text evidence="2">The sequence shown here is derived from an EMBL/GenBank/DDBJ whole genome shotgun (WGS) entry which is preliminary data.</text>
</comment>
<organism evidence="2 3">
    <name type="scientific">Pseudosporangium ferrugineum</name>
    <dbReference type="NCBI Taxonomy" id="439699"/>
    <lineage>
        <taxon>Bacteria</taxon>
        <taxon>Bacillati</taxon>
        <taxon>Actinomycetota</taxon>
        <taxon>Actinomycetes</taxon>
        <taxon>Micromonosporales</taxon>
        <taxon>Micromonosporaceae</taxon>
        <taxon>Pseudosporangium</taxon>
    </lineage>
</organism>
<proteinExistence type="predicted"/>
<name>A0A2T0S9P2_9ACTN</name>
<evidence type="ECO:0000313" key="2">
    <source>
        <dbReference type="EMBL" id="PRY30140.1"/>
    </source>
</evidence>
<reference evidence="2 3" key="1">
    <citation type="submission" date="2018-03" db="EMBL/GenBank/DDBJ databases">
        <title>Genomic Encyclopedia of Archaeal and Bacterial Type Strains, Phase II (KMG-II): from individual species to whole genera.</title>
        <authorList>
            <person name="Goeker M."/>
        </authorList>
    </citation>
    <scope>NUCLEOTIDE SEQUENCE [LARGE SCALE GENOMIC DNA]</scope>
    <source>
        <strain evidence="2 3">DSM 45348</strain>
    </source>
</reference>
<gene>
    <name evidence="2" type="ORF">CLV70_105310</name>
</gene>
<dbReference type="Proteomes" id="UP000239209">
    <property type="component" value="Unassembled WGS sequence"/>
</dbReference>
<sequence length="75" mass="8088">MDLLDPMQLISDVFHGGVRAVTATLLSRLLQRPGGTRQGSARQGSARQGSARQGSARLPRLAGAAGRRRRGRPRR</sequence>
<dbReference type="EMBL" id="PVZG01000005">
    <property type="protein sequence ID" value="PRY30140.1"/>
    <property type="molecule type" value="Genomic_DNA"/>
</dbReference>
<dbReference type="AlphaFoldDB" id="A0A2T0S9P2"/>
<feature type="compositionally biased region" description="Polar residues" evidence="1">
    <location>
        <begin position="38"/>
        <end position="53"/>
    </location>
</feature>
<protein>
    <submittedName>
        <fullName evidence="2">Uncharacterized protein</fullName>
    </submittedName>
</protein>
<feature type="compositionally biased region" description="Low complexity" evidence="1">
    <location>
        <begin position="56"/>
        <end position="65"/>
    </location>
</feature>
<keyword evidence="3" id="KW-1185">Reference proteome</keyword>
<evidence type="ECO:0000313" key="3">
    <source>
        <dbReference type="Proteomes" id="UP000239209"/>
    </source>
</evidence>